<feature type="transmembrane region" description="Helical" evidence="8">
    <location>
        <begin position="209"/>
        <end position="228"/>
    </location>
</feature>
<keyword evidence="3" id="KW-0813">Transport</keyword>
<evidence type="ECO:0000256" key="3">
    <source>
        <dbReference type="ARBA" id="ARBA00022448"/>
    </source>
</evidence>
<evidence type="ECO:0000259" key="9">
    <source>
        <dbReference type="Pfam" id="PF00892"/>
    </source>
</evidence>
<name>A0A1Y6CN76_9BACT</name>
<dbReference type="GO" id="GO:0005886">
    <property type="term" value="C:plasma membrane"/>
    <property type="evidence" value="ECO:0007669"/>
    <property type="project" value="UniProtKB-SubCell"/>
</dbReference>
<dbReference type="Pfam" id="PF00892">
    <property type="entry name" value="EamA"/>
    <property type="match status" value="1"/>
</dbReference>
<dbReference type="RefSeq" id="WP_132323407.1">
    <property type="nucleotide sequence ID" value="NZ_FWZT01000022.1"/>
</dbReference>
<dbReference type="InterPro" id="IPR004626">
    <property type="entry name" value="RarD"/>
</dbReference>
<reference evidence="11" key="1">
    <citation type="submission" date="2017-04" db="EMBL/GenBank/DDBJ databases">
        <authorList>
            <person name="Varghese N."/>
            <person name="Submissions S."/>
        </authorList>
    </citation>
    <scope>NUCLEOTIDE SEQUENCE [LARGE SCALE GENOMIC DNA]</scope>
    <source>
        <strain evidence="11">RKEM611</strain>
    </source>
</reference>
<evidence type="ECO:0000313" key="10">
    <source>
        <dbReference type="EMBL" id="SMF64659.1"/>
    </source>
</evidence>
<dbReference type="PANTHER" id="PTHR22911:SF137">
    <property type="entry name" value="SOLUTE CARRIER FAMILY 35 MEMBER G2-RELATED"/>
    <property type="match status" value="1"/>
</dbReference>
<dbReference type="NCBIfam" id="TIGR00688">
    <property type="entry name" value="rarD"/>
    <property type="match status" value="1"/>
</dbReference>
<dbReference type="SUPFAM" id="SSF103481">
    <property type="entry name" value="Multidrug resistance efflux transporter EmrE"/>
    <property type="match status" value="2"/>
</dbReference>
<dbReference type="STRING" id="1513793.SAMN06296036_12265"/>
<feature type="transmembrane region" description="Helical" evidence="8">
    <location>
        <begin position="9"/>
        <end position="26"/>
    </location>
</feature>
<keyword evidence="6 8" id="KW-1133">Transmembrane helix</keyword>
<accession>A0A1Y6CN76</accession>
<evidence type="ECO:0000256" key="8">
    <source>
        <dbReference type="SAM" id="Phobius"/>
    </source>
</evidence>
<feature type="transmembrane region" description="Helical" evidence="8">
    <location>
        <begin position="266"/>
        <end position="284"/>
    </location>
</feature>
<organism evidence="10 11">
    <name type="scientific">Pseudobacteriovorax antillogorgiicola</name>
    <dbReference type="NCBI Taxonomy" id="1513793"/>
    <lineage>
        <taxon>Bacteria</taxon>
        <taxon>Pseudomonadati</taxon>
        <taxon>Bdellovibrionota</taxon>
        <taxon>Oligoflexia</taxon>
        <taxon>Oligoflexales</taxon>
        <taxon>Pseudobacteriovoracaceae</taxon>
        <taxon>Pseudobacteriovorax</taxon>
    </lineage>
</organism>
<keyword evidence="7 8" id="KW-0472">Membrane</keyword>
<protein>
    <submittedName>
        <fullName evidence="10">Chloramphenicol-sensitive protein RarD</fullName>
    </submittedName>
</protein>
<keyword evidence="11" id="KW-1185">Reference proteome</keyword>
<dbReference type="PANTHER" id="PTHR22911">
    <property type="entry name" value="ACYL-MALONYL CONDENSING ENZYME-RELATED"/>
    <property type="match status" value="1"/>
</dbReference>
<evidence type="ECO:0000256" key="1">
    <source>
        <dbReference type="ARBA" id="ARBA00004651"/>
    </source>
</evidence>
<comment type="subcellular location">
    <subcellularLocation>
        <location evidence="1">Cell membrane</location>
        <topology evidence="1">Multi-pass membrane protein</topology>
    </subcellularLocation>
</comment>
<evidence type="ECO:0000256" key="5">
    <source>
        <dbReference type="ARBA" id="ARBA00022692"/>
    </source>
</evidence>
<evidence type="ECO:0000256" key="4">
    <source>
        <dbReference type="ARBA" id="ARBA00022475"/>
    </source>
</evidence>
<proteinExistence type="inferred from homology"/>
<keyword evidence="4" id="KW-1003">Cell membrane</keyword>
<evidence type="ECO:0000256" key="6">
    <source>
        <dbReference type="ARBA" id="ARBA00022989"/>
    </source>
</evidence>
<dbReference type="AlphaFoldDB" id="A0A1Y6CN76"/>
<dbReference type="OrthoDB" id="369870at2"/>
<dbReference type="EMBL" id="FWZT01000022">
    <property type="protein sequence ID" value="SMF64659.1"/>
    <property type="molecule type" value="Genomic_DNA"/>
</dbReference>
<feature type="transmembrane region" description="Helical" evidence="8">
    <location>
        <begin position="235"/>
        <end position="260"/>
    </location>
</feature>
<dbReference type="InterPro" id="IPR037185">
    <property type="entry name" value="EmrE-like"/>
</dbReference>
<comment type="similarity">
    <text evidence="2">Belongs to the EamA transporter family.</text>
</comment>
<evidence type="ECO:0000313" key="11">
    <source>
        <dbReference type="Proteomes" id="UP000192907"/>
    </source>
</evidence>
<evidence type="ECO:0000256" key="7">
    <source>
        <dbReference type="ARBA" id="ARBA00023136"/>
    </source>
</evidence>
<feature type="transmembrane region" description="Helical" evidence="8">
    <location>
        <begin position="102"/>
        <end position="119"/>
    </location>
</feature>
<feature type="transmembrane region" description="Helical" evidence="8">
    <location>
        <begin position="70"/>
        <end position="90"/>
    </location>
</feature>
<evidence type="ECO:0000256" key="2">
    <source>
        <dbReference type="ARBA" id="ARBA00007362"/>
    </source>
</evidence>
<feature type="transmembrane region" description="Helical" evidence="8">
    <location>
        <begin position="38"/>
        <end position="58"/>
    </location>
</feature>
<feature type="domain" description="EamA" evidence="9">
    <location>
        <begin position="7"/>
        <end position="141"/>
    </location>
</feature>
<dbReference type="InterPro" id="IPR000620">
    <property type="entry name" value="EamA_dom"/>
</dbReference>
<gene>
    <name evidence="10" type="ORF">SAMN06296036_12265</name>
</gene>
<keyword evidence="5 8" id="KW-0812">Transmembrane</keyword>
<dbReference type="Proteomes" id="UP000192907">
    <property type="component" value="Unassembled WGS sequence"/>
</dbReference>
<feature type="transmembrane region" description="Helical" evidence="8">
    <location>
        <begin position="126"/>
        <end position="143"/>
    </location>
</feature>
<sequence>MTSDFQKGFLFSVGSFVSWGVLPIYWKHLGYYPPFDLVWFRMLSTAGIMALILMFWTKKRRFISQMNVKVFAKLWLSGTMLSINWLVYVWAILDGRVLECSLGYYINPLVNVFLGAIVLKERLHVLQKSAVALAMMGVGIFSIGVGTLPWVSLVLAGSFGVYGLLKKTLKIEPISAFTVESVGMLSWVLLATLWLDLGAYAWQEAGSSIPLYLALASTGLVTVIPMLMYNIGVQLIPLGLIGMLQFLAPTIKFLLGVLVFNEPFGVVQLLGFIFIWFSLVLYVAPTTRFLRPRAVC</sequence>